<sequence>MADTESKHAPSNGGKGHSIKLSSDMTPQPMATACHHIVKVWWPQACRSSRSQAIIDTGMFQEDWYDENGLLDMQNPAFWKIVNGLGTLYDKAHVYCEKDKVDMKTFRIRWSLLREEEGMVYLAAISKKSDGGTAKGFRIKGPISDWLDFKAEMDVLRARRGAAGSSTGTEQTAITPQTFTAGAATIVQNAAFRPTMDVAAVLNPEPALPSLEAGEDTSVYPESHYGTTPDVEQNKATSPVNAAPEQEKSLAENLAEALVEDEEAVISKSASGSKKVSKWIADQAHDAQDPFVGLTEPEQHDGPSTNTPIIRRVTMDDIARGDLEEHKPHVSLRLATAPSFGFSWNTPGPHPSPTVYEMGVSMSGKDLPVDQEIDAIILPAPALCAEHADTDDARTVFPTDDAHPDKYTDTSSTTSDMAFYPTKVPGTDVLPAQEVEEFDEWILVGEGDDADDEYLKYASPHAYKYTKKDGVPVKQTGWLPGWFSTAKVV</sequence>
<accession>A0A6A5V7F9</accession>
<dbReference type="EMBL" id="ML976690">
    <property type="protein sequence ID" value="KAF1971972.1"/>
    <property type="molecule type" value="Genomic_DNA"/>
</dbReference>
<evidence type="ECO:0000313" key="2">
    <source>
        <dbReference type="EMBL" id="KAF1971972.1"/>
    </source>
</evidence>
<evidence type="ECO:0000313" key="3">
    <source>
        <dbReference type="Proteomes" id="UP000800036"/>
    </source>
</evidence>
<name>A0A6A5V7F9_9PLEO</name>
<dbReference type="OrthoDB" id="3801194at2759"/>
<organism evidence="2 3">
    <name type="scientific">Bimuria novae-zelandiae CBS 107.79</name>
    <dbReference type="NCBI Taxonomy" id="1447943"/>
    <lineage>
        <taxon>Eukaryota</taxon>
        <taxon>Fungi</taxon>
        <taxon>Dikarya</taxon>
        <taxon>Ascomycota</taxon>
        <taxon>Pezizomycotina</taxon>
        <taxon>Dothideomycetes</taxon>
        <taxon>Pleosporomycetidae</taxon>
        <taxon>Pleosporales</taxon>
        <taxon>Massarineae</taxon>
        <taxon>Didymosphaeriaceae</taxon>
        <taxon>Bimuria</taxon>
    </lineage>
</organism>
<gene>
    <name evidence="2" type="ORF">BU23DRAFT_599911</name>
</gene>
<feature type="compositionally biased region" description="Polar residues" evidence="1">
    <location>
        <begin position="230"/>
        <end position="240"/>
    </location>
</feature>
<dbReference type="AlphaFoldDB" id="A0A6A5V7F9"/>
<protein>
    <submittedName>
        <fullName evidence="2">Uncharacterized protein</fullName>
    </submittedName>
</protein>
<dbReference type="Proteomes" id="UP000800036">
    <property type="component" value="Unassembled WGS sequence"/>
</dbReference>
<feature type="region of interest" description="Disordered" evidence="1">
    <location>
        <begin position="1"/>
        <end position="22"/>
    </location>
</feature>
<reference evidence="2" key="1">
    <citation type="journal article" date="2020" name="Stud. Mycol.">
        <title>101 Dothideomycetes genomes: a test case for predicting lifestyles and emergence of pathogens.</title>
        <authorList>
            <person name="Haridas S."/>
            <person name="Albert R."/>
            <person name="Binder M."/>
            <person name="Bloem J."/>
            <person name="Labutti K."/>
            <person name="Salamov A."/>
            <person name="Andreopoulos B."/>
            <person name="Baker S."/>
            <person name="Barry K."/>
            <person name="Bills G."/>
            <person name="Bluhm B."/>
            <person name="Cannon C."/>
            <person name="Castanera R."/>
            <person name="Culley D."/>
            <person name="Daum C."/>
            <person name="Ezra D."/>
            <person name="Gonzalez J."/>
            <person name="Henrissat B."/>
            <person name="Kuo A."/>
            <person name="Liang C."/>
            <person name="Lipzen A."/>
            <person name="Lutzoni F."/>
            <person name="Magnuson J."/>
            <person name="Mondo S."/>
            <person name="Nolan M."/>
            <person name="Ohm R."/>
            <person name="Pangilinan J."/>
            <person name="Park H.-J."/>
            <person name="Ramirez L."/>
            <person name="Alfaro M."/>
            <person name="Sun H."/>
            <person name="Tritt A."/>
            <person name="Yoshinaga Y."/>
            <person name="Zwiers L.-H."/>
            <person name="Turgeon B."/>
            <person name="Goodwin S."/>
            <person name="Spatafora J."/>
            <person name="Crous P."/>
            <person name="Grigoriev I."/>
        </authorList>
    </citation>
    <scope>NUCLEOTIDE SEQUENCE</scope>
    <source>
        <strain evidence="2">CBS 107.79</strain>
    </source>
</reference>
<keyword evidence="3" id="KW-1185">Reference proteome</keyword>
<evidence type="ECO:0000256" key="1">
    <source>
        <dbReference type="SAM" id="MobiDB-lite"/>
    </source>
</evidence>
<feature type="region of interest" description="Disordered" evidence="1">
    <location>
        <begin position="209"/>
        <end position="244"/>
    </location>
</feature>
<proteinExistence type="predicted"/>